<keyword evidence="4" id="KW-1185">Reference proteome</keyword>
<feature type="transmembrane region" description="Helical" evidence="1">
    <location>
        <begin position="36"/>
        <end position="55"/>
    </location>
</feature>
<dbReference type="InterPro" id="IPR009936">
    <property type="entry name" value="DUF1468"/>
</dbReference>
<protein>
    <submittedName>
        <fullName evidence="3">Tripartite tricarboxylate transporter TctB family protein</fullName>
    </submittedName>
</protein>
<comment type="caution">
    <text evidence="3">The sequence shown here is derived from an EMBL/GenBank/DDBJ whole genome shotgun (WGS) entry which is preliminary data.</text>
</comment>
<dbReference type="RefSeq" id="WP_131564707.1">
    <property type="nucleotide sequence ID" value="NZ_JAINFK010000001.1"/>
</dbReference>
<dbReference type="Proteomes" id="UP000291301">
    <property type="component" value="Unassembled WGS sequence"/>
</dbReference>
<keyword evidence="1" id="KW-1133">Transmembrane helix</keyword>
<reference evidence="3 4" key="1">
    <citation type="journal article" date="2015" name="Antonie Van Leeuwenhoek">
        <title>Oricola cellulosilytica gen. nov., sp. nov., a cellulose-degrading bacterium of the family Phyllobacteriaceae isolated from surface seashore water, and emended descriptions of Mesorhizobium loti and Phyllobacterium myrsinacearum.</title>
        <authorList>
            <person name="Hameed A."/>
            <person name="Shahina M."/>
            <person name="Lai W.A."/>
            <person name="Lin S.Y."/>
            <person name="Young L.S."/>
            <person name="Liu Y.C."/>
            <person name="Hsu Y.H."/>
            <person name="Young C.C."/>
        </authorList>
    </citation>
    <scope>NUCLEOTIDE SEQUENCE [LARGE SCALE GENOMIC DNA]</scope>
    <source>
        <strain evidence="3 4">KCTC 52183</strain>
    </source>
</reference>
<name>A0A4R0PGW3_9HYPH</name>
<dbReference type="Pfam" id="PF07331">
    <property type="entry name" value="TctB"/>
    <property type="match status" value="1"/>
</dbReference>
<dbReference type="EMBL" id="SJST01000001">
    <property type="protein sequence ID" value="TCD16123.1"/>
    <property type="molecule type" value="Genomic_DNA"/>
</dbReference>
<evidence type="ECO:0000256" key="1">
    <source>
        <dbReference type="SAM" id="Phobius"/>
    </source>
</evidence>
<evidence type="ECO:0000259" key="2">
    <source>
        <dbReference type="Pfam" id="PF07331"/>
    </source>
</evidence>
<sequence length="143" mass="15026">MSDRVFGVIGILLAAFYAWQSTLIQESFIQDPVGPKAFPLIIAIVLALSSLVFILKPDPEPDWPAVGQLFEIGISVALLVAYALALPEAGFVASTAVAASFLSWRLGAAPLHAIPAGIAIAAGIYVVFHLILGLSLARGPWGF</sequence>
<evidence type="ECO:0000313" key="3">
    <source>
        <dbReference type="EMBL" id="TCD16123.1"/>
    </source>
</evidence>
<dbReference type="OrthoDB" id="5519430at2"/>
<feature type="domain" description="DUF1468" evidence="2">
    <location>
        <begin position="6"/>
        <end position="136"/>
    </location>
</feature>
<feature type="transmembrane region" description="Helical" evidence="1">
    <location>
        <begin position="114"/>
        <end position="137"/>
    </location>
</feature>
<keyword evidence="1" id="KW-0812">Transmembrane</keyword>
<gene>
    <name evidence="3" type="ORF">E0D97_01400</name>
</gene>
<evidence type="ECO:0000313" key="4">
    <source>
        <dbReference type="Proteomes" id="UP000291301"/>
    </source>
</evidence>
<proteinExistence type="predicted"/>
<accession>A0A4R0PGW3</accession>
<dbReference type="AlphaFoldDB" id="A0A4R0PGW3"/>
<feature type="transmembrane region" description="Helical" evidence="1">
    <location>
        <begin position="76"/>
        <end position="102"/>
    </location>
</feature>
<organism evidence="3 4">
    <name type="scientific">Oricola cellulosilytica</name>
    <dbReference type="NCBI Taxonomy" id="1429082"/>
    <lineage>
        <taxon>Bacteria</taxon>
        <taxon>Pseudomonadati</taxon>
        <taxon>Pseudomonadota</taxon>
        <taxon>Alphaproteobacteria</taxon>
        <taxon>Hyphomicrobiales</taxon>
        <taxon>Ahrensiaceae</taxon>
        <taxon>Oricola</taxon>
    </lineage>
</organism>
<keyword evidence="1" id="KW-0472">Membrane</keyword>